<dbReference type="EMBL" id="CP053015">
    <property type="protein sequence ID" value="QJQ31791.1"/>
    <property type="molecule type" value="Genomic_DNA"/>
</dbReference>
<name>A0A6M4AXU1_9SPHN</name>
<evidence type="ECO:0000313" key="2">
    <source>
        <dbReference type="Proteomes" id="UP000503018"/>
    </source>
</evidence>
<dbReference type="Proteomes" id="UP000503018">
    <property type="component" value="Chromosome"/>
</dbReference>
<dbReference type="KEGG" id="slan:GV829_04480"/>
<proteinExistence type="predicted"/>
<dbReference type="RefSeq" id="WP_169944239.1">
    <property type="nucleotide sequence ID" value="NZ_CP053015.1"/>
</dbReference>
<protein>
    <submittedName>
        <fullName evidence="1">Uncharacterized protein</fullName>
    </submittedName>
</protein>
<sequence>MTDFSYDTSLSAANAPAGRTCPHCSNRVAAPELNGAGGDFWRCTATPVLPAFGGFWLRYPEGMPMNIALFDPASSYAAALNARACPLFTPRAES</sequence>
<accession>A0A6M4AXU1</accession>
<gene>
    <name evidence="1" type="ORF">GV829_04480</name>
</gene>
<keyword evidence="2" id="KW-1185">Reference proteome</keyword>
<dbReference type="AlphaFoldDB" id="A0A6M4AXU1"/>
<organism evidence="1 2">
    <name type="scientific">Sphingomonas lacunae</name>
    <dbReference type="NCBI Taxonomy" id="2698828"/>
    <lineage>
        <taxon>Bacteria</taxon>
        <taxon>Pseudomonadati</taxon>
        <taxon>Pseudomonadota</taxon>
        <taxon>Alphaproteobacteria</taxon>
        <taxon>Sphingomonadales</taxon>
        <taxon>Sphingomonadaceae</taxon>
        <taxon>Sphingomonas</taxon>
    </lineage>
</organism>
<reference evidence="1 2" key="1">
    <citation type="submission" date="2020-01" db="EMBL/GenBank/DDBJ databases">
        <title>Sphingomonas sp. strain CSW-10.</title>
        <authorList>
            <person name="Chen W.-M."/>
        </authorList>
    </citation>
    <scope>NUCLEOTIDE SEQUENCE [LARGE SCALE GENOMIC DNA]</scope>
    <source>
        <strain evidence="1 2">CSW-10</strain>
    </source>
</reference>
<evidence type="ECO:0000313" key="1">
    <source>
        <dbReference type="EMBL" id="QJQ31791.1"/>
    </source>
</evidence>